<feature type="binding site" evidence="6">
    <location>
        <position position="190"/>
    </location>
    <ligand>
        <name>NAD(+)</name>
        <dbReference type="ChEBI" id="CHEBI:57540"/>
    </ligand>
</feature>
<evidence type="ECO:0000313" key="10">
    <source>
        <dbReference type="EMBL" id="QSQ10166.1"/>
    </source>
</evidence>
<evidence type="ECO:0000313" key="11">
    <source>
        <dbReference type="Proteomes" id="UP000662904"/>
    </source>
</evidence>
<gene>
    <name evidence="10" type="primary">rocG</name>
    <name evidence="10" type="ORF">H0A61_02565</name>
</gene>
<evidence type="ECO:0000256" key="8">
    <source>
        <dbReference type="RuleBase" id="RU004417"/>
    </source>
</evidence>
<dbReference type="SUPFAM" id="SSF53223">
    <property type="entry name" value="Aminoacid dehydrogenase-like, N-terminal domain"/>
    <property type="match status" value="1"/>
</dbReference>
<dbReference type="GO" id="GO:0006538">
    <property type="term" value="P:L-glutamate catabolic process"/>
    <property type="evidence" value="ECO:0007669"/>
    <property type="project" value="TreeGrafter"/>
</dbReference>
<dbReference type="FunFam" id="3.40.50.10860:FF:000003">
    <property type="entry name" value="Glutamate dehydrogenase"/>
    <property type="match status" value="1"/>
</dbReference>
<organism evidence="10 11">
    <name type="scientific">Koleobacter methoxysyntrophicus</name>
    <dbReference type="NCBI Taxonomy" id="2751313"/>
    <lineage>
        <taxon>Bacteria</taxon>
        <taxon>Bacillati</taxon>
        <taxon>Bacillota</taxon>
        <taxon>Clostridia</taxon>
        <taxon>Koleobacterales</taxon>
        <taxon>Koleobacteraceae</taxon>
        <taxon>Koleobacter</taxon>
    </lineage>
</organism>
<dbReference type="SUPFAM" id="SSF51735">
    <property type="entry name" value="NAD(P)-binding Rossmann-fold domains"/>
    <property type="match status" value="1"/>
</dbReference>
<dbReference type="Pfam" id="PF02812">
    <property type="entry name" value="ELFV_dehydrog_N"/>
    <property type="match status" value="1"/>
</dbReference>
<dbReference type="InterPro" id="IPR006096">
    <property type="entry name" value="Glu/Leu/Phe/Val/Trp_DH_C"/>
</dbReference>
<dbReference type="InterPro" id="IPR046346">
    <property type="entry name" value="Aminoacid_DH-like_N_sf"/>
</dbReference>
<dbReference type="Gene3D" id="3.40.50.720">
    <property type="entry name" value="NAD(P)-binding Rossmann-like Domain"/>
    <property type="match status" value="1"/>
</dbReference>
<dbReference type="Gene3D" id="3.40.50.10860">
    <property type="entry name" value="Leucine Dehydrogenase, chain A, domain 1"/>
    <property type="match status" value="1"/>
</dbReference>
<dbReference type="Pfam" id="PF00208">
    <property type="entry name" value="ELFV_dehydrog"/>
    <property type="match status" value="1"/>
</dbReference>
<dbReference type="CDD" id="cd01076">
    <property type="entry name" value="NAD_bind_1_Glu_DH"/>
    <property type="match status" value="1"/>
</dbReference>
<name>A0A8A0RSL3_9FIRM</name>
<feature type="binding site" evidence="6">
    <location>
        <position position="221"/>
    </location>
    <ligand>
        <name>NAD(+)</name>
        <dbReference type="ChEBI" id="CHEBI:57540"/>
    </ligand>
</feature>
<dbReference type="EMBL" id="CP059066">
    <property type="protein sequence ID" value="QSQ10166.1"/>
    <property type="molecule type" value="Genomic_DNA"/>
</dbReference>
<comment type="similarity">
    <text evidence="1 4 8">Belongs to the Glu/Leu/Phe/Val dehydrogenases family.</text>
</comment>
<evidence type="ECO:0000256" key="4">
    <source>
        <dbReference type="PIRNR" id="PIRNR000185"/>
    </source>
</evidence>
<keyword evidence="6" id="KW-0547">Nucleotide-binding</keyword>
<keyword evidence="11" id="KW-1185">Reference proteome</keyword>
<evidence type="ECO:0000259" key="9">
    <source>
        <dbReference type="SMART" id="SM00839"/>
    </source>
</evidence>
<evidence type="ECO:0000256" key="2">
    <source>
        <dbReference type="ARBA" id="ARBA00012896"/>
    </source>
</evidence>
<feature type="active site" description="Proton donor" evidence="5">
    <location>
        <position position="106"/>
    </location>
</feature>
<evidence type="ECO:0000256" key="1">
    <source>
        <dbReference type="ARBA" id="ARBA00006382"/>
    </source>
</evidence>
<keyword evidence="6" id="KW-0520">NAD</keyword>
<evidence type="ECO:0000256" key="5">
    <source>
        <dbReference type="PIRSR" id="PIRSR000185-1"/>
    </source>
</evidence>
<dbReference type="SMART" id="SM00839">
    <property type="entry name" value="ELFV_dehydrog"/>
    <property type="match status" value="1"/>
</dbReference>
<dbReference type="PANTHER" id="PTHR11606:SF13">
    <property type="entry name" value="GLUTAMATE DEHYDROGENASE 1, MITOCHONDRIAL"/>
    <property type="match status" value="1"/>
</dbReference>
<feature type="binding site" evidence="6">
    <location>
        <position position="70"/>
    </location>
    <ligand>
        <name>substrate</name>
    </ligand>
</feature>
<feature type="binding site" evidence="6">
    <location>
        <position position="349"/>
    </location>
    <ligand>
        <name>substrate</name>
    </ligand>
</feature>
<dbReference type="InterPro" id="IPR014362">
    <property type="entry name" value="Glu_DH"/>
</dbReference>
<evidence type="ECO:0000256" key="6">
    <source>
        <dbReference type="PIRSR" id="PIRSR000185-2"/>
    </source>
</evidence>
<dbReference type="InterPro" id="IPR006095">
    <property type="entry name" value="Glu/Leu/Phe/Val/Trp_DH"/>
</dbReference>
<dbReference type="RefSeq" id="WP_206707481.1">
    <property type="nucleotide sequence ID" value="NZ_CP059066.1"/>
</dbReference>
<dbReference type="InterPro" id="IPR033524">
    <property type="entry name" value="Glu/Leu/Phe/Val_DH_AS"/>
</dbReference>
<dbReference type="AlphaFoldDB" id="A0A8A0RSL3"/>
<dbReference type="InterPro" id="IPR033922">
    <property type="entry name" value="NAD_bind_Glu_DH"/>
</dbReference>
<dbReference type="Proteomes" id="UP000662904">
    <property type="component" value="Chromosome"/>
</dbReference>
<dbReference type="InterPro" id="IPR036291">
    <property type="entry name" value="NAD(P)-bd_dom_sf"/>
</dbReference>
<dbReference type="GO" id="GO:0000166">
    <property type="term" value="F:nucleotide binding"/>
    <property type="evidence" value="ECO:0007669"/>
    <property type="project" value="UniProtKB-KW"/>
</dbReference>
<dbReference type="GO" id="GO:0004352">
    <property type="term" value="F:glutamate dehydrogenase (NAD+) activity"/>
    <property type="evidence" value="ECO:0007669"/>
    <property type="project" value="TreeGrafter"/>
</dbReference>
<dbReference type="PROSITE" id="PS00074">
    <property type="entry name" value="GLFV_DEHYDROGENASE"/>
    <property type="match status" value="1"/>
</dbReference>
<evidence type="ECO:0000256" key="7">
    <source>
        <dbReference type="PIRSR" id="PIRSR000185-3"/>
    </source>
</evidence>
<dbReference type="InterPro" id="IPR006097">
    <property type="entry name" value="Glu/Leu/Phe/Val/Trp_DH_dimer"/>
</dbReference>
<feature type="site" description="Important for catalysis" evidence="7">
    <location>
        <position position="146"/>
    </location>
</feature>
<sequence>MTEVLNPFKIVQQQVKMVCDKLGYEDSVYEILKEPEKVLVVSIPVKMDDGSIKTFIGYRSQHSTALGPAKGGVRFHPDVTLDEVKALSTWMTFKCGVVGIPYGGGKGGVVCNPKELSRGELERLSRGFFRAIYPIIGPEKDIPAPDVYTNAQVMAWFVDEYSSLKGYYSPGVVTGKPIRLGGSAGRTEATGRGCMFTIREAAKEIGLDMKGATVAVQGSGNVGGIAAKLIAELGSKIVAMSDSKGGVYNPDGIDPDAVLEHKAKTGSVLGFPGSQEISNDELLELDVDILVPAALENVITSKNAANIKAKIIGEGANGPTTPEADKILYEKGILVIPDILANAGGVTVSYFEWVQNLMNFYWTEEEVNSRLEGIMVRAFKEVYQMHKEHKVNMRDAAYMVSIQRVAEAMKLRGWI</sequence>
<protein>
    <recommendedName>
        <fullName evidence="2 4">Glutamate dehydrogenase</fullName>
    </recommendedName>
</protein>
<proteinExistence type="inferred from homology"/>
<evidence type="ECO:0000256" key="3">
    <source>
        <dbReference type="ARBA" id="ARBA00023002"/>
    </source>
</evidence>
<reference evidence="10" key="1">
    <citation type="submission" date="2020-07" db="EMBL/GenBank/DDBJ databases">
        <title>Koleobacter methoxysyntrophicus gen. nov., sp. nov., a novel anaerobic bacterium isolated from deep subsurface oil field and proposal of Koleobacterales ord. nov. in the phylum Firmicutes.</title>
        <authorList>
            <person name="Sakamoto S."/>
            <person name="Tamaki H."/>
        </authorList>
    </citation>
    <scope>NUCLEOTIDE SEQUENCE</scope>
    <source>
        <strain evidence="10">NRmbB1</strain>
    </source>
</reference>
<accession>A0A8A0RSL3</accession>
<dbReference type="PANTHER" id="PTHR11606">
    <property type="entry name" value="GLUTAMATE DEHYDROGENASE"/>
    <property type="match status" value="1"/>
</dbReference>
<dbReference type="PIRSF" id="PIRSF000185">
    <property type="entry name" value="Glu_DH"/>
    <property type="match status" value="1"/>
</dbReference>
<feature type="binding site" evidence="6">
    <location>
        <position position="94"/>
    </location>
    <ligand>
        <name>substrate</name>
    </ligand>
</feature>
<dbReference type="KEGG" id="kme:H0A61_02565"/>
<feature type="domain" description="Glutamate/phenylalanine/leucine/valine/L-tryptophan dehydrogenase C-terminal" evidence="9">
    <location>
        <begin position="183"/>
        <end position="413"/>
    </location>
</feature>
<dbReference type="PRINTS" id="PR00082">
    <property type="entry name" value="GLFDHDRGNASE"/>
</dbReference>
<keyword evidence="3 4" id="KW-0560">Oxidoreductase</keyword>